<dbReference type="EMBL" id="VCAZ01000052">
    <property type="protein sequence ID" value="TSN03390.1"/>
    <property type="molecule type" value="Genomic_DNA"/>
</dbReference>
<dbReference type="Pfam" id="PF00168">
    <property type="entry name" value="C2"/>
    <property type="match status" value="1"/>
</dbReference>
<dbReference type="FunFam" id="2.60.40.150:FF:000030">
    <property type="entry name" value="Phospholipase A2"/>
    <property type="match status" value="1"/>
</dbReference>
<dbReference type="GO" id="GO:0046475">
    <property type="term" value="P:glycerophospholipid catabolic process"/>
    <property type="evidence" value="ECO:0007669"/>
    <property type="project" value="TreeGrafter"/>
</dbReference>
<dbReference type="Proteomes" id="UP000319801">
    <property type="component" value="Unassembled WGS sequence"/>
</dbReference>
<dbReference type="Gene3D" id="2.60.40.150">
    <property type="entry name" value="C2 domain"/>
    <property type="match status" value="1"/>
</dbReference>
<keyword evidence="4 8" id="KW-0378">Hydrolase</keyword>
<dbReference type="Pfam" id="PF01735">
    <property type="entry name" value="PLA2_B"/>
    <property type="match status" value="1"/>
</dbReference>
<dbReference type="GO" id="GO:0005509">
    <property type="term" value="F:calcium ion binding"/>
    <property type="evidence" value="ECO:0007669"/>
    <property type="project" value="InterPro"/>
</dbReference>
<comment type="caution">
    <text evidence="13">The sequence shown here is derived from an EMBL/GenBank/DDBJ whole genome shotgun (WGS) entry which is preliminary data.</text>
</comment>
<comment type="domain">
    <text evidence="9">The N-terminal C2 domain associates with lipid membranes upon calcium binding.</text>
</comment>
<dbReference type="CDD" id="cd07200">
    <property type="entry name" value="cPLA2_Grp-IVA"/>
    <property type="match status" value="1"/>
</dbReference>
<dbReference type="InterPro" id="IPR000008">
    <property type="entry name" value="C2_dom"/>
</dbReference>
<keyword evidence="3 9" id="KW-0479">Metal-binding</keyword>
<name>A0A556U5W9_BAGYA</name>
<feature type="region of interest" description="Disordered" evidence="10">
    <location>
        <begin position="430"/>
        <end position="457"/>
    </location>
</feature>
<evidence type="ECO:0000259" key="11">
    <source>
        <dbReference type="PROSITE" id="PS50004"/>
    </source>
</evidence>
<dbReference type="SUPFAM" id="SSF49562">
    <property type="entry name" value="C2 domain (Calcium/lipid-binding domain, CaLB)"/>
    <property type="match status" value="1"/>
</dbReference>
<dbReference type="Gene3D" id="3.40.1090.10">
    <property type="entry name" value="Cytosolic phospholipase A2 catalytic domain"/>
    <property type="match status" value="1"/>
</dbReference>
<evidence type="ECO:0000256" key="8">
    <source>
        <dbReference type="PROSITE-ProRule" id="PRU00555"/>
    </source>
</evidence>
<evidence type="ECO:0000256" key="7">
    <source>
        <dbReference type="ARBA" id="ARBA00023098"/>
    </source>
</evidence>
<dbReference type="OrthoDB" id="419768at2759"/>
<keyword evidence="2 9" id="KW-0963">Cytoplasm</keyword>
<evidence type="ECO:0000256" key="3">
    <source>
        <dbReference type="ARBA" id="ARBA00022723"/>
    </source>
</evidence>
<sequence length="751" mass="85437">MASIDPYQYIIVEHQYSHRFKVTVVKAENVTKGTFGDLLDTPDPYVELSIPTAPESRKRTRHIDNDVNPKWNETFEFLLDPQQNNVLEMTLMDANYVMDETLGTTTYEINNLKIGQPELVALSIGKTTKVYLEMSLEVCSSTDLRFSMALCDQEKLFREMRRDRVMLGIKKFLNMEKPGFLPTSPNEVPTIAIVGSGGGFRAMVGFSGVMKALYESGVLDCATYVAGLSGSTWYMSTLYSHPGFPEKGPRDINQELMKSVSSSPLKLLMPQHIKRYIKALWKKKASSQPVTFTDIFGMLIGETLIPGRMETTLSSMQEKVNLGQCPLPLFTCLHVKPNVSELMFADWVEFSPYEIGMAKYGTFMAPELFGSKFFMGSVVKKYEENPLHFLMGVWGSAFSILFNRVIGVGETPGCSSTMEEELEQIKPEHILGNDTTDNEEELRRVGTESSELEEERQRNAQASWVQRMFTSIVGDTALFNTREGRAGKVHNFMLGLNLNSTVPITPRHPLMPQLSVEDEVDAVTDPNEFVHIYEPLDVRSKKIHVVDSGLTFNLPYPLILRPQRGVDLIISFDFSARPSDSSPPFKELLLAEKWARMNKLPFPKIDVKVFDREGLQECYVFKPRPEDKQCPTVIHFVLANIHFREYKAPGVPRETDKEKEFGDFDIFDDPETPYSTFNFQYSNQAFKQLHDLMEFNTLNNIELIKDAIKESILHRRRNPSHCNVSLSLSEIENKKFLKRGTGSIKKDTPNR</sequence>
<evidence type="ECO:0000313" key="13">
    <source>
        <dbReference type="EMBL" id="TSN03390.1"/>
    </source>
</evidence>
<dbReference type="GO" id="GO:0005829">
    <property type="term" value="C:cytosol"/>
    <property type="evidence" value="ECO:0007669"/>
    <property type="project" value="TreeGrafter"/>
</dbReference>
<evidence type="ECO:0000259" key="12">
    <source>
        <dbReference type="PROSITE" id="PS51210"/>
    </source>
</evidence>
<dbReference type="InterPro" id="IPR002642">
    <property type="entry name" value="LysoPLipase_cat_dom"/>
</dbReference>
<evidence type="ECO:0000256" key="4">
    <source>
        <dbReference type="ARBA" id="ARBA00022801"/>
    </source>
</evidence>
<reference evidence="13 14" key="1">
    <citation type="journal article" date="2019" name="Genome Biol. Evol.">
        <title>Whole-Genome Sequencing of the Giant Devil Catfish, Bagarius yarrelli.</title>
        <authorList>
            <person name="Jiang W."/>
            <person name="Lv Y."/>
            <person name="Cheng L."/>
            <person name="Yang K."/>
            <person name="Chao B."/>
            <person name="Wang X."/>
            <person name="Li Y."/>
            <person name="Pan X."/>
            <person name="You X."/>
            <person name="Zhang Y."/>
            <person name="Yang J."/>
            <person name="Li J."/>
            <person name="Zhang X."/>
            <person name="Liu S."/>
            <person name="Sun C."/>
            <person name="Yang J."/>
            <person name="Shi Q."/>
        </authorList>
    </citation>
    <scope>NUCLEOTIDE SEQUENCE [LARGE SCALE GENOMIC DNA]</scope>
    <source>
        <strain evidence="13">JWS20170419001</strain>
        <tissue evidence="13">Muscle</tissue>
    </source>
</reference>
<dbReference type="GO" id="GO:0047498">
    <property type="term" value="F:calcium-dependent phospholipase A2 activity"/>
    <property type="evidence" value="ECO:0007669"/>
    <property type="project" value="TreeGrafter"/>
</dbReference>
<evidence type="ECO:0000256" key="6">
    <source>
        <dbReference type="ARBA" id="ARBA00022963"/>
    </source>
</evidence>
<dbReference type="GO" id="GO:0005544">
    <property type="term" value="F:calcium-dependent phospholipid binding"/>
    <property type="evidence" value="ECO:0007669"/>
    <property type="project" value="TreeGrafter"/>
</dbReference>
<dbReference type="InterPro" id="IPR035892">
    <property type="entry name" value="C2_domain_sf"/>
</dbReference>
<dbReference type="PANTHER" id="PTHR10728:SF13">
    <property type="entry name" value="CYTOSOLIC PHOSPHOLIPASE A2"/>
    <property type="match status" value="1"/>
</dbReference>
<protein>
    <recommendedName>
        <fullName evidence="9">Phospholipase A2</fullName>
        <ecNumber evidence="9">3.1.1.4</ecNumber>
    </recommendedName>
</protein>
<dbReference type="GO" id="GO:0005783">
    <property type="term" value="C:endoplasmic reticulum"/>
    <property type="evidence" value="ECO:0007669"/>
    <property type="project" value="TreeGrafter"/>
</dbReference>
<proteinExistence type="predicted"/>
<evidence type="ECO:0000256" key="9">
    <source>
        <dbReference type="RuleBase" id="RU362102"/>
    </source>
</evidence>
<dbReference type="CDD" id="cd04036">
    <property type="entry name" value="C2_cPLA2"/>
    <property type="match status" value="1"/>
</dbReference>
<dbReference type="EC" id="3.1.1.4" evidence="9"/>
<dbReference type="PROSITE" id="PS51210">
    <property type="entry name" value="PLA2C"/>
    <property type="match status" value="1"/>
</dbReference>
<keyword evidence="14" id="KW-1185">Reference proteome</keyword>
<keyword evidence="7 8" id="KW-0443">Lipid metabolism</keyword>
<dbReference type="InterPro" id="IPR041847">
    <property type="entry name" value="C2_cPLA2"/>
</dbReference>
<dbReference type="InterPro" id="IPR016035">
    <property type="entry name" value="Acyl_Trfase/lysoPLipase"/>
</dbReference>
<comment type="catalytic activity">
    <reaction evidence="9">
        <text>a 1,2-diacyl-sn-glycero-3-phosphocholine + H2O = a 1-acyl-sn-glycero-3-phosphocholine + a fatty acid + H(+)</text>
        <dbReference type="Rhea" id="RHEA:15801"/>
        <dbReference type="ChEBI" id="CHEBI:15377"/>
        <dbReference type="ChEBI" id="CHEBI:15378"/>
        <dbReference type="ChEBI" id="CHEBI:28868"/>
        <dbReference type="ChEBI" id="CHEBI:57643"/>
        <dbReference type="ChEBI" id="CHEBI:58168"/>
        <dbReference type="EC" id="3.1.1.4"/>
    </reaction>
</comment>
<keyword evidence="5 9" id="KW-0106">Calcium</keyword>
<gene>
    <name evidence="13" type="ORF">Baya_8526</name>
</gene>
<evidence type="ECO:0000313" key="14">
    <source>
        <dbReference type="Proteomes" id="UP000319801"/>
    </source>
</evidence>
<dbReference type="GO" id="GO:0005794">
    <property type="term" value="C:Golgi apparatus"/>
    <property type="evidence" value="ECO:0007669"/>
    <property type="project" value="TreeGrafter"/>
</dbReference>
<dbReference type="PROSITE" id="PS50004">
    <property type="entry name" value="C2"/>
    <property type="match status" value="1"/>
</dbReference>
<evidence type="ECO:0000256" key="2">
    <source>
        <dbReference type="ARBA" id="ARBA00022490"/>
    </source>
</evidence>
<comment type="subcellular location">
    <subcellularLocation>
        <location evidence="1">Cytoplasm</location>
    </subcellularLocation>
</comment>
<accession>A0A556U5W9</accession>
<dbReference type="SMART" id="SM00022">
    <property type="entry name" value="PLAc"/>
    <property type="match status" value="1"/>
</dbReference>
<organism evidence="13 14">
    <name type="scientific">Bagarius yarrelli</name>
    <name type="common">Goonch</name>
    <name type="synonym">Bagrus yarrelli</name>
    <dbReference type="NCBI Taxonomy" id="175774"/>
    <lineage>
        <taxon>Eukaryota</taxon>
        <taxon>Metazoa</taxon>
        <taxon>Chordata</taxon>
        <taxon>Craniata</taxon>
        <taxon>Vertebrata</taxon>
        <taxon>Euteleostomi</taxon>
        <taxon>Actinopterygii</taxon>
        <taxon>Neopterygii</taxon>
        <taxon>Teleostei</taxon>
        <taxon>Ostariophysi</taxon>
        <taxon>Siluriformes</taxon>
        <taxon>Sisoridae</taxon>
        <taxon>Sisorinae</taxon>
        <taxon>Bagarius</taxon>
    </lineage>
</organism>
<dbReference type="GO" id="GO:0005634">
    <property type="term" value="C:nucleus"/>
    <property type="evidence" value="ECO:0007669"/>
    <property type="project" value="TreeGrafter"/>
</dbReference>
<evidence type="ECO:0000256" key="5">
    <source>
        <dbReference type="ARBA" id="ARBA00022837"/>
    </source>
</evidence>
<evidence type="ECO:0000256" key="1">
    <source>
        <dbReference type="ARBA" id="ARBA00004496"/>
    </source>
</evidence>
<feature type="domain" description="C2" evidence="11">
    <location>
        <begin position="1"/>
        <end position="122"/>
    </location>
</feature>
<dbReference type="SMART" id="SM00239">
    <property type="entry name" value="C2"/>
    <property type="match status" value="1"/>
</dbReference>
<dbReference type="PANTHER" id="PTHR10728">
    <property type="entry name" value="CYTOSOLIC PHOSPHOLIPASE A2"/>
    <property type="match status" value="1"/>
</dbReference>
<feature type="domain" description="PLA2c" evidence="12">
    <location>
        <begin position="138"/>
        <end position="736"/>
    </location>
</feature>
<keyword evidence="6 8" id="KW-0442">Lipid degradation</keyword>
<evidence type="ECO:0000256" key="10">
    <source>
        <dbReference type="SAM" id="MobiDB-lite"/>
    </source>
</evidence>
<dbReference type="SUPFAM" id="SSF52151">
    <property type="entry name" value="FabD/lysophospholipase-like"/>
    <property type="match status" value="1"/>
</dbReference>
<dbReference type="AlphaFoldDB" id="A0A556U5W9"/>